<gene>
    <name evidence="1" type="ORF">CVT26_010210</name>
</gene>
<dbReference type="AlphaFoldDB" id="A0A409X497"/>
<comment type="caution">
    <text evidence="1">The sequence shown here is derived from an EMBL/GenBank/DDBJ whole genome shotgun (WGS) entry which is preliminary data.</text>
</comment>
<keyword evidence="2" id="KW-1185">Reference proteome</keyword>
<name>A0A409X497_9AGAR</name>
<sequence>MAPLPDSYVQQVNHRLALSANLDHAPCTLDDGNSCVPCEALDQLDDQLRVFLRRRRLIEEKINEAHDPFSRYLPVEVASTILTWTVEGTEDPFSVDRDAKFSKASCSMPLILSAVCKRWRQIAFCTPKMWSTINIYIYSESKIPLQTNLAREWLERSKNAQLPLEVSLFTSRKHFTFTLDKSSLDDYLPLYGIVKAYASRWGRLNLILPQSTHYQAFFNGLDCLPCLRVAQVVSSEGSSLNLPKAPLLEDLLVGDIWRNVYDVKHWHQLSTLRLSNVGTDVILAILVATGRTLRRAIFKNTGGDLEAYDYPWIPYPHSELEDLEVHGKFVNAEFYEGFETCSLKRLVVAAPVGARPLPVNSFLSFLNRSQCSLSIFQLEGPTDFIKSSQLLVILKLMPTITRLSLSALPSSSKQKEAPWVTDKLFEEFEGGADSDAPLFLPHLRELKISSARNFSWESVLDALITLSSEVPRRTAESNTDKIKIRINLTRTARDDYIDPKVLKHLAKCRWDKISLEIFARGNRDFIQSSMQHHGVEYYSLTENRMQIT</sequence>
<accession>A0A409X497</accession>
<dbReference type="InParanoid" id="A0A409X497"/>
<proteinExistence type="predicted"/>
<dbReference type="Proteomes" id="UP000284706">
    <property type="component" value="Unassembled WGS sequence"/>
</dbReference>
<evidence type="ECO:0000313" key="1">
    <source>
        <dbReference type="EMBL" id="PPQ85579.1"/>
    </source>
</evidence>
<dbReference type="OrthoDB" id="3365698at2759"/>
<evidence type="ECO:0000313" key="2">
    <source>
        <dbReference type="Proteomes" id="UP000284706"/>
    </source>
</evidence>
<protein>
    <submittedName>
        <fullName evidence="1">Uncharacterized protein</fullName>
    </submittedName>
</protein>
<organism evidence="1 2">
    <name type="scientific">Gymnopilus dilepis</name>
    <dbReference type="NCBI Taxonomy" id="231916"/>
    <lineage>
        <taxon>Eukaryota</taxon>
        <taxon>Fungi</taxon>
        <taxon>Dikarya</taxon>
        <taxon>Basidiomycota</taxon>
        <taxon>Agaricomycotina</taxon>
        <taxon>Agaricomycetes</taxon>
        <taxon>Agaricomycetidae</taxon>
        <taxon>Agaricales</taxon>
        <taxon>Agaricineae</taxon>
        <taxon>Hymenogastraceae</taxon>
        <taxon>Gymnopilus</taxon>
    </lineage>
</organism>
<dbReference type="EMBL" id="NHYE01004270">
    <property type="protein sequence ID" value="PPQ85579.1"/>
    <property type="molecule type" value="Genomic_DNA"/>
</dbReference>
<reference evidence="1 2" key="1">
    <citation type="journal article" date="2018" name="Evol. Lett.">
        <title>Horizontal gene cluster transfer increased hallucinogenic mushroom diversity.</title>
        <authorList>
            <person name="Reynolds H.T."/>
            <person name="Vijayakumar V."/>
            <person name="Gluck-Thaler E."/>
            <person name="Korotkin H.B."/>
            <person name="Matheny P.B."/>
            <person name="Slot J.C."/>
        </authorList>
    </citation>
    <scope>NUCLEOTIDE SEQUENCE [LARGE SCALE GENOMIC DNA]</scope>
    <source>
        <strain evidence="1 2">SRW20</strain>
    </source>
</reference>